<keyword evidence="6" id="KW-0694">RNA-binding</keyword>
<dbReference type="Gene3D" id="3.30.920.30">
    <property type="entry name" value="Hypothetical protein"/>
    <property type="match status" value="1"/>
</dbReference>
<protein>
    <submittedName>
        <fullName evidence="8">Type II toxin-antitoxin system HicA family toxin</fullName>
    </submittedName>
</protein>
<evidence type="ECO:0000256" key="1">
    <source>
        <dbReference type="ARBA" id="ARBA00006620"/>
    </source>
</evidence>
<dbReference type="SUPFAM" id="SSF54786">
    <property type="entry name" value="YcfA/nrd intein domain"/>
    <property type="match status" value="1"/>
</dbReference>
<dbReference type="RefSeq" id="WP_118049584.1">
    <property type="nucleotide sequence ID" value="NZ_CABJFK010000008.1"/>
</dbReference>
<dbReference type="GO" id="GO:0003729">
    <property type="term" value="F:mRNA binding"/>
    <property type="evidence" value="ECO:0007669"/>
    <property type="project" value="InterPro"/>
</dbReference>
<evidence type="ECO:0000256" key="7">
    <source>
        <dbReference type="ARBA" id="ARBA00023016"/>
    </source>
</evidence>
<dbReference type="InterPro" id="IPR012933">
    <property type="entry name" value="HicA_mRNA_interferase"/>
</dbReference>
<evidence type="ECO:0000313" key="9">
    <source>
        <dbReference type="Proteomes" id="UP000283745"/>
    </source>
</evidence>
<evidence type="ECO:0000256" key="5">
    <source>
        <dbReference type="ARBA" id="ARBA00022801"/>
    </source>
</evidence>
<name>A0A414J4J8_9FIRM</name>
<organism evidence="8 9">
    <name type="scientific">Blautia obeum</name>
    <dbReference type="NCBI Taxonomy" id="40520"/>
    <lineage>
        <taxon>Bacteria</taxon>
        <taxon>Bacillati</taxon>
        <taxon>Bacillota</taxon>
        <taxon>Clostridia</taxon>
        <taxon>Lachnospirales</taxon>
        <taxon>Lachnospiraceae</taxon>
        <taxon>Blautia</taxon>
    </lineage>
</organism>
<accession>A0A414J4J8</accession>
<sequence>MKRRNLIKKLESAGFIFKEHGGNHDTYKRGNDTEQVPRHTEINEITARRILKKWGLK</sequence>
<evidence type="ECO:0000256" key="6">
    <source>
        <dbReference type="ARBA" id="ARBA00022884"/>
    </source>
</evidence>
<keyword evidence="2" id="KW-1277">Toxin-antitoxin system</keyword>
<reference evidence="8 9" key="1">
    <citation type="submission" date="2018-08" db="EMBL/GenBank/DDBJ databases">
        <title>A genome reference for cultivated species of the human gut microbiota.</title>
        <authorList>
            <person name="Zou Y."/>
            <person name="Xue W."/>
            <person name="Luo G."/>
        </authorList>
    </citation>
    <scope>NUCLEOTIDE SEQUENCE [LARGE SCALE GENOMIC DNA]</scope>
    <source>
        <strain evidence="8 9">AM28-23</strain>
    </source>
</reference>
<evidence type="ECO:0000313" key="8">
    <source>
        <dbReference type="EMBL" id="RHE39316.1"/>
    </source>
</evidence>
<proteinExistence type="inferred from homology"/>
<dbReference type="EMBL" id="QSKF01000008">
    <property type="protein sequence ID" value="RHE39316.1"/>
    <property type="molecule type" value="Genomic_DNA"/>
</dbReference>
<keyword evidence="5" id="KW-0378">Hydrolase</keyword>
<keyword evidence="7" id="KW-0346">Stress response</keyword>
<gene>
    <name evidence="8" type="ORF">DW740_11275</name>
</gene>
<keyword evidence="3" id="KW-0540">Nuclease</keyword>
<dbReference type="Pfam" id="PF07927">
    <property type="entry name" value="HicA_toxin"/>
    <property type="match status" value="1"/>
</dbReference>
<dbReference type="Proteomes" id="UP000283745">
    <property type="component" value="Unassembled WGS sequence"/>
</dbReference>
<dbReference type="GO" id="GO:0004519">
    <property type="term" value="F:endonuclease activity"/>
    <property type="evidence" value="ECO:0007669"/>
    <property type="project" value="UniProtKB-KW"/>
</dbReference>
<keyword evidence="4" id="KW-0255">Endonuclease</keyword>
<dbReference type="AlphaFoldDB" id="A0A414J4J8"/>
<comment type="similarity">
    <text evidence="1">Belongs to the HicA mRNA interferase family.</text>
</comment>
<evidence type="ECO:0000256" key="4">
    <source>
        <dbReference type="ARBA" id="ARBA00022759"/>
    </source>
</evidence>
<comment type="caution">
    <text evidence="8">The sequence shown here is derived from an EMBL/GenBank/DDBJ whole genome shotgun (WGS) entry which is preliminary data.</text>
</comment>
<evidence type="ECO:0000256" key="2">
    <source>
        <dbReference type="ARBA" id="ARBA00022649"/>
    </source>
</evidence>
<dbReference type="GO" id="GO:0016787">
    <property type="term" value="F:hydrolase activity"/>
    <property type="evidence" value="ECO:0007669"/>
    <property type="project" value="UniProtKB-KW"/>
</dbReference>
<dbReference type="InterPro" id="IPR038570">
    <property type="entry name" value="HicA_sf"/>
</dbReference>
<evidence type="ECO:0000256" key="3">
    <source>
        <dbReference type="ARBA" id="ARBA00022722"/>
    </source>
</evidence>